<keyword evidence="3" id="KW-1185">Reference proteome</keyword>
<evidence type="ECO:0000313" key="3">
    <source>
        <dbReference type="Proteomes" id="UP000729402"/>
    </source>
</evidence>
<gene>
    <name evidence="2" type="ORF">GUJ93_ZPchr0008g12154</name>
</gene>
<reference evidence="2" key="1">
    <citation type="journal article" date="2021" name="bioRxiv">
        <title>Whole Genome Assembly and Annotation of Northern Wild Rice, Zizania palustris L., Supports a Whole Genome Duplication in the Zizania Genus.</title>
        <authorList>
            <person name="Haas M."/>
            <person name="Kono T."/>
            <person name="Macchietto M."/>
            <person name="Millas R."/>
            <person name="McGilp L."/>
            <person name="Shao M."/>
            <person name="Duquette J."/>
            <person name="Hirsch C.N."/>
            <person name="Kimball J."/>
        </authorList>
    </citation>
    <scope>NUCLEOTIDE SEQUENCE</scope>
    <source>
        <tissue evidence="2">Fresh leaf tissue</tissue>
    </source>
</reference>
<accession>A0A8J5VHV0</accession>
<feature type="compositionally biased region" description="Basic and acidic residues" evidence="1">
    <location>
        <begin position="135"/>
        <end position="144"/>
    </location>
</feature>
<feature type="region of interest" description="Disordered" evidence="1">
    <location>
        <begin position="24"/>
        <end position="195"/>
    </location>
</feature>
<proteinExistence type="predicted"/>
<sequence length="195" mass="19460">MILTPTKAVVQKYRNINALSLLTSGTPSNGDSTAIPLPSPSTSFGDGRGLKDPRHGESPSSCRGSLCSSSTGDDDDLGGANWEAAGGGALRRTEAAGRCGGGMRQPTTGRSGDPAGEVRATSPTRASSPPWVEGEVGRHGEAQIRRRPGGVRRPGGGKAAGGGRVGKNLGGGLGRERGSTATGCGENLGGGLGKK</sequence>
<evidence type="ECO:0000256" key="1">
    <source>
        <dbReference type="SAM" id="MobiDB-lite"/>
    </source>
</evidence>
<name>A0A8J5VHV0_ZIZPA</name>
<dbReference type="EMBL" id="JAAALK010000290">
    <property type="protein sequence ID" value="KAG8047973.1"/>
    <property type="molecule type" value="Genomic_DNA"/>
</dbReference>
<dbReference type="AlphaFoldDB" id="A0A8J5VHV0"/>
<evidence type="ECO:0000313" key="2">
    <source>
        <dbReference type="EMBL" id="KAG8047973.1"/>
    </source>
</evidence>
<reference evidence="2" key="2">
    <citation type="submission" date="2021-02" db="EMBL/GenBank/DDBJ databases">
        <authorList>
            <person name="Kimball J.A."/>
            <person name="Haas M.W."/>
            <person name="Macchietto M."/>
            <person name="Kono T."/>
            <person name="Duquette J."/>
            <person name="Shao M."/>
        </authorList>
    </citation>
    <scope>NUCLEOTIDE SEQUENCE</scope>
    <source>
        <tissue evidence="2">Fresh leaf tissue</tissue>
    </source>
</reference>
<dbReference type="Proteomes" id="UP000729402">
    <property type="component" value="Unassembled WGS sequence"/>
</dbReference>
<protein>
    <submittedName>
        <fullName evidence="2">Uncharacterized protein</fullName>
    </submittedName>
</protein>
<organism evidence="2 3">
    <name type="scientific">Zizania palustris</name>
    <name type="common">Northern wild rice</name>
    <dbReference type="NCBI Taxonomy" id="103762"/>
    <lineage>
        <taxon>Eukaryota</taxon>
        <taxon>Viridiplantae</taxon>
        <taxon>Streptophyta</taxon>
        <taxon>Embryophyta</taxon>
        <taxon>Tracheophyta</taxon>
        <taxon>Spermatophyta</taxon>
        <taxon>Magnoliopsida</taxon>
        <taxon>Liliopsida</taxon>
        <taxon>Poales</taxon>
        <taxon>Poaceae</taxon>
        <taxon>BOP clade</taxon>
        <taxon>Oryzoideae</taxon>
        <taxon>Oryzeae</taxon>
        <taxon>Zizaniinae</taxon>
        <taxon>Zizania</taxon>
    </lineage>
</organism>
<comment type="caution">
    <text evidence="2">The sequence shown here is derived from an EMBL/GenBank/DDBJ whole genome shotgun (WGS) entry which is preliminary data.</text>
</comment>
<feature type="compositionally biased region" description="Gly residues" evidence="1">
    <location>
        <begin position="186"/>
        <end position="195"/>
    </location>
</feature>
<feature type="compositionally biased region" description="Basic and acidic residues" evidence="1">
    <location>
        <begin position="48"/>
        <end position="57"/>
    </location>
</feature>
<feature type="compositionally biased region" description="Low complexity" evidence="1">
    <location>
        <begin position="58"/>
        <end position="71"/>
    </location>
</feature>
<feature type="compositionally biased region" description="Gly residues" evidence="1">
    <location>
        <begin position="152"/>
        <end position="173"/>
    </location>
</feature>